<keyword evidence="2" id="KW-1185">Reference proteome</keyword>
<evidence type="ECO:0000313" key="2">
    <source>
        <dbReference type="Proteomes" id="UP000247233"/>
    </source>
</evidence>
<dbReference type="RefSeq" id="XP_025398365.1">
    <property type="nucleotide sequence ID" value="XM_025541189.1"/>
</dbReference>
<dbReference type="OrthoDB" id="2149705at2759"/>
<dbReference type="AlphaFoldDB" id="A0A317VZD3"/>
<proteinExistence type="predicted"/>
<name>A0A317VZD3_9EURO</name>
<accession>A0A317VZD3</accession>
<comment type="caution">
    <text evidence="1">The sequence shown here is derived from an EMBL/GenBank/DDBJ whole genome shotgun (WGS) entry which is preliminary data.</text>
</comment>
<dbReference type="VEuPathDB" id="FungiDB:BO70DRAFT_338272"/>
<evidence type="ECO:0000313" key="1">
    <source>
        <dbReference type="EMBL" id="PWY79145.1"/>
    </source>
</evidence>
<sequence length="361" mass="41314">MASHDGLVHYPPAPGALHFGETLIRYLNNHCRQRTLYVHLETRPNSSPHIGNLVTFATGFALAAALKHSCSRNVRVRIIYQDPGPDHHELLTIDGVKYQKGLTGPGDSGLNQTPFRRVIRRLAEFFDVSYDTCSPNFWQHNPEFTDALMECVKYRRFIGTHLSPTTGKLAIRVACPECGLVDKDGVKNGYHPDGRISCDCPQHGMFYINPAVNADVERMELGPPLRHLIRAIICSRDKQASWIMCTGADHAGLYHEELVWRLLDEPEDAPIFFYAPLVVDWSGARLSKTKRVRDGAYQYLCETRREYMVDADMFLRYPGGLEALCREVRGWIDQPYRLFRNYSVEYLERQLRLRGMLHAVH</sequence>
<organism evidence="1 2">
    <name type="scientific">Aspergillus heteromorphus CBS 117.55</name>
    <dbReference type="NCBI Taxonomy" id="1448321"/>
    <lineage>
        <taxon>Eukaryota</taxon>
        <taxon>Fungi</taxon>
        <taxon>Dikarya</taxon>
        <taxon>Ascomycota</taxon>
        <taxon>Pezizomycotina</taxon>
        <taxon>Eurotiomycetes</taxon>
        <taxon>Eurotiomycetidae</taxon>
        <taxon>Eurotiales</taxon>
        <taxon>Aspergillaceae</taxon>
        <taxon>Aspergillus</taxon>
        <taxon>Aspergillus subgen. Circumdati</taxon>
    </lineage>
</organism>
<dbReference type="EMBL" id="MSFL01000016">
    <property type="protein sequence ID" value="PWY79145.1"/>
    <property type="molecule type" value="Genomic_DNA"/>
</dbReference>
<reference evidence="1 2" key="1">
    <citation type="submission" date="2016-12" db="EMBL/GenBank/DDBJ databases">
        <title>The genomes of Aspergillus section Nigri reveals drivers in fungal speciation.</title>
        <authorList>
            <consortium name="DOE Joint Genome Institute"/>
            <person name="Vesth T.C."/>
            <person name="Nybo J."/>
            <person name="Theobald S."/>
            <person name="Brandl J."/>
            <person name="Frisvad J.C."/>
            <person name="Nielsen K.F."/>
            <person name="Lyhne E.K."/>
            <person name="Kogle M.E."/>
            <person name="Kuo A."/>
            <person name="Riley R."/>
            <person name="Clum A."/>
            <person name="Nolan M."/>
            <person name="Lipzen A."/>
            <person name="Salamov A."/>
            <person name="Henrissat B."/>
            <person name="Wiebenga A."/>
            <person name="De Vries R.P."/>
            <person name="Grigoriev I.V."/>
            <person name="Mortensen U.H."/>
            <person name="Andersen M.R."/>
            <person name="Baker S.E."/>
        </authorList>
    </citation>
    <scope>NUCLEOTIDE SEQUENCE [LARGE SCALE GENOMIC DNA]</scope>
    <source>
        <strain evidence="1 2">CBS 117.55</strain>
    </source>
</reference>
<dbReference type="SUPFAM" id="SSF52374">
    <property type="entry name" value="Nucleotidylyl transferase"/>
    <property type="match status" value="1"/>
</dbReference>
<gene>
    <name evidence="1" type="ORF">BO70DRAFT_338272</name>
</gene>
<dbReference type="GeneID" id="37063426"/>
<protein>
    <submittedName>
        <fullName evidence="1">Uncharacterized protein</fullName>
    </submittedName>
</protein>
<dbReference type="Proteomes" id="UP000247233">
    <property type="component" value="Unassembled WGS sequence"/>
</dbReference>